<evidence type="ECO:0000313" key="5">
    <source>
        <dbReference type="Proteomes" id="UP001519305"/>
    </source>
</evidence>
<dbReference type="SUPFAM" id="SSF54637">
    <property type="entry name" value="Thioesterase/thiol ester dehydrase-isomerase"/>
    <property type="match status" value="2"/>
</dbReference>
<proteinExistence type="predicted"/>
<dbReference type="Pfam" id="PF13622">
    <property type="entry name" value="4HBT_3"/>
    <property type="match status" value="1"/>
</dbReference>
<sequence length="338" mass="37029">MDNSIGHDHDADGSPADRFPADVVKQGKPDTRPPKPNALGDPTKHDRIKQMGLDPATEINAYFEHLGQADPEEMGLPEGETIERYRPTLHTWGPWGAFQHGAPPAAILTHALQRCPGLPDGMRTTRVAVDILGAVPYTEMRTRARITRPGKQILKVEAELLAEDRNGNWRAVASAAAWRMAVLETDEVEKSFARPIPGPEQATVGGPLYDDWDCGYIDSIDITSLPDPDEPDGHHRIHWVRTDKPIVAGDTTDGVEYLMSMVDVANGVGASLDPREWMFMNTDLVVHLHREPRGEWIGISAKASIGPDGIGMTAADLYDVHGPVGRSMQTLLVRPQST</sequence>
<reference evidence="4 5" key="1">
    <citation type="submission" date="2021-03" db="EMBL/GenBank/DDBJ databases">
        <title>Sequencing the genomes of 1000 actinobacteria strains.</title>
        <authorList>
            <person name="Klenk H.-P."/>
        </authorList>
    </citation>
    <scope>NUCLEOTIDE SEQUENCE [LARGE SCALE GENOMIC DNA]</scope>
    <source>
        <strain evidence="4 5">DSM 44506</strain>
    </source>
</reference>
<feature type="compositionally biased region" description="Basic and acidic residues" evidence="1">
    <location>
        <begin position="1"/>
        <end position="12"/>
    </location>
</feature>
<feature type="region of interest" description="Disordered" evidence="1">
    <location>
        <begin position="1"/>
        <end position="48"/>
    </location>
</feature>
<comment type="caution">
    <text evidence="4">The sequence shown here is derived from an EMBL/GenBank/DDBJ whole genome shotgun (WGS) entry which is preliminary data.</text>
</comment>
<dbReference type="InterPro" id="IPR049449">
    <property type="entry name" value="TesB_ACOT8-like_N"/>
</dbReference>
<protein>
    <recommendedName>
        <fullName evidence="6">Thioesterase family protein</fullName>
    </recommendedName>
</protein>
<evidence type="ECO:0008006" key="6">
    <source>
        <dbReference type="Google" id="ProtNLM"/>
    </source>
</evidence>
<feature type="domain" description="Acyl-CoA thioesterase-like N-terminal HotDog" evidence="2">
    <location>
        <begin position="91"/>
        <end position="180"/>
    </location>
</feature>
<dbReference type="Pfam" id="PF20789">
    <property type="entry name" value="4HBT_3C"/>
    <property type="match status" value="1"/>
</dbReference>
<dbReference type="InterPro" id="IPR029069">
    <property type="entry name" value="HotDog_dom_sf"/>
</dbReference>
<dbReference type="RefSeq" id="WP_244979523.1">
    <property type="nucleotide sequence ID" value="NZ_CP047357.1"/>
</dbReference>
<keyword evidence="5" id="KW-1185">Reference proteome</keyword>
<dbReference type="Gene3D" id="2.40.160.210">
    <property type="entry name" value="Acyl-CoA thioesterase, double hotdog domain"/>
    <property type="match status" value="1"/>
</dbReference>
<accession>A0ABS4U8F0</accession>
<dbReference type="EMBL" id="JAGINY010000001">
    <property type="protein sequence ID" value="MBP2332480.1"/>
    <property type="molecule type" value="Genomic_DNA"/>
</dbReference>
<feature type="domain" description="Acyl-CoA thioesterase-like C-terminal" evidence="3">
    <location>
        <begin position="211"/>
        <end position="333"/>
    </location>
</feature>
<evidence type="ECO:0000259" key="3">
    <source>
        <dbReference type="Pfam" id="PF20789"/>
    </source>
</evidence>
<evidence type="ECO:0000256" key="1">
    <source>
        <dbReference type="SAM" id="MobiDB-lite"/>
    </source>
</evidence>
<organism evidence="4 5">
    <name type="scientific">Corynebacterium freneyi</name>
    <dbReference type="NCBI Taxonomy" id="134034"/>
    <lineage>
        <taxon>Bacteria</taxon>
        <taxon>Bacillati</taxon>
        <taxon>Actinomycetota</taxon>
        <taxon>Actinomycetes</taxon>
        <taxon>Mycobacteriales</taxon>
        <taxon>Corynebacteriaceae</taxon>
        <taxon>Corynebacterium</taxon>
    </lineage>
</organism>
<evidence type="ECO:0000259" key="2">
    <source>
        <dbReference type="Pfam" id="PF13622"/>
    </source>
</evidence>
<name>A0ABS4U8F0_9CORY</name>
<evidence type="ECO:0000313" key="4">
    <source>
        <dbReference type="EMBL" id="MBP2332480.1"/>
    </source>
</evidence>
<dbReference type="Proteomes" id="UP001519305">
    <property type="component" value="Unassembled WGS sequence"/>
</dbReference>
<gene>
    <name evidence="4" type="ORF">JOF33_001179</name>
</gene>
<dbReference type="InterPro" id="IPR049450">
    <property type="entry name" value="ACOT8-like_C"/>
</dbReference>
<dbReference type="InterPro" id="IPR042171">
    <property type="entry name" value="Acyl-CoA_hotdog"/>
</dbReference>